<sequence length="737" mass="81998">TLRRFLELHGDCVELVVLVMEGTELGMYEQLLPLYFPRTQWEEHMAQRALPKDVGGPNGEPLLPERIIRIVDKPFGGGESASLFSLGTLKLIRGVVGEEAEHGSHMEGSVVVGRTAFARMQGDVDRHGARPPADPLTRELQRAHRARMEDLRAVREARFLYEGGRDRKGRPVFVFVGRRFRALDPEKVLLQLLLALDSVAPVQPFSVVYLHTLAEEPPELGQVLRDAFELLEPKHRQNLHTLYLVHPGFWTRVAAWWFTAFKVPDMRGKVNMVSRLDELFLDVAPEQLDLPRFVLEHDLLRASASPSAFWRSETQERLSPVYRPEAHPSSARRLLAACCGAPPKSGHPRPPSRLAASPLPDARFSVLGYDQVVRLQELLEEPVAVQGRGNFPALETRLRDLVQRVRSQLARLGVPVRDVRLNGGAASYVLEPDTSAEYNDLDVIFGCDLGGGGSAGFERVKAAVLDALAELLPAGVKRISACALKEAYLHKLVKVASDEDRWSLVSLSNGLGRNVELKFVHRMRRQFEFSVDSFQIVLDPLLLLHQCGSEVPRCSQDFFPSVLAESVYGHFGDALTHLRRRLIATRSPEEIRGGGLLKYCHLLARGFQATDGTRALERYMCSRFFIDFPELHAQRAKLHSFLANHLAHERLRYAFLATLHRVVDGSTVCLMAHERRQTLQLIQTLACRALLLQQPRLCGYAPQPCWLLSAGLGPAMSPGLGPGLAAAPGLGLAAGPL</sequence>
<keyword evidence="2" id="KW-1185">Reference proteome</keyword>
<evidence type="ECO:0000313" key="1">
    <source>
        <dbReference type="EMBL" id="KAG0431977.1"/>
    </source>
</evidence>
<protein>
    <submittedName>
        <fullName evidence="1">Uncharacterized protein</fullName>
    </submittedName>
</protein>
<reference evidence="1 2" key="1">
    <citation type="journal article" date="2020" name="Cell">
        <title>Large-Scale Comparative Analyses of Tick Genomes Elucidate Their Genetic Diversity and Vector Capacities.</title>
        <authorList>
            <consortium name="Tick Genome and Microbiome Consortium (TIGMIC)"/>
            <person name="Jia N."/>
            <person name="Wang J."/>
            <person name="Shi W."/>
            <person name="Du L."/>
            <person name="Sun Y."/>
            <person name="Zhan W."/>
            <person name="Jiang J.F."/>
            <person name="Wang Q."/>
            <person name="Zhang B."/>
            <person name="Ji P."/>
            <person name="Bell-Sakyi L."/>
            <person name="Cui X.M."/>
            <person name="Yuan T.T."/>
            <person name="Jiang B.G."/>
            <person name="Yang W.F."/>
            <person name="Lam T.T."/>
            <person name="Chang Q.C."/>
            <person name="Ding S.J."/>
            <person name="Wang X.J."/>
            <person name="Zhu J.G."/>
            <person name="Ruan X.D."/>
            <person name="Zhao L."/>
            <person name="Wei J.T."/>
            <person name="Ye R.Z."/>
            <person name="Que T.C."/>
            <person name="Du C.H."/>
            <person name="Zhou Y.H."/>
            <person name="Cheng J.X."/>
            <person name="Dai P.F."/>
            <person name="Guo W.B."/>
            <person name="Han X.H."/>
            <person name="Huang E.J."/>
            <person name="Li L.F."/>
            <person name="Wei W."/>
            <person name="Gao Y.C."/>
            <person name="Liu J.Z."/>
            <person name="Shao H.Z."/>
            <person name="Wang X."/>
            <person name="Wang C.C."/>
            <person name="Yang T.C."/>
            <person name="Huo Q.B."/>
            <person name="Li W."/>
            <person name="Chen H.Y."/>
            <person name="Chen S.E."/>
            <person name="Zhou L.G."/>
            <person name="Ni X.B."/>
            <person name="Tian J.H."/>
            <person name="Sheng Y."/>
            <person name="Liu T."/>
            <person name="Pan Y.S."/>
            <person name="Xia L.Y."/>
            <person name="Li J."/>
            <person name="Zhao F."/>
            <person name="Cao W.C."/>
        </authorList>
    </citation>
    <scope>NUCLEOTIDE SEQUENCE [LARGE SCALE GENOMIC DNA]</scope>
    <source>
        <strain evidence="1">Iper-2018</strain>
    </source>
</reference>
<proteinExistence type="predicted"/>
<accession>A0AC60QG84</accession>
<comment type="caution">
    <text evidence="1">The sequence shown here is derived from an EMBL/GenBank/DDBJ whole genome shotgun (WGS) entry which is preliminary data.</text>
</comment>
<name>A0AC60QG84_IXOPE</name>
<feature type="non-terminal residue" evidence="1">
    <location>
        <position position="1"/>
    </location>
</feature>
<dbReference type="Proteomes" id="UP000805193">
    <property type="component" value="Unassembled WGS sequence"/>
</dbReference>
<gene>
    <name evidence="1" type="ORF">HPB47_021291</name>
</gene>
<evidence type="ECO:0000313" key="2">
    <source>
        <dbReference type="Proteomes" id="UP000805193"/>
    </source>
</evidence>
<dbReference type="EMBL" id="JABSTQ010009183">
    <property type="protein sequence ID" value="KAG0431977.1"/>
    <property type="molecule type" value="Genomic_DNA"/>
</dbReference>
<organism evidence="1 2">
    <name type="scientific">Ixodes persulcatus</name>
    <name type="common">Taiga tick</name>
    <dbReference type="NCBI Taxonomy" id="34615"/>
    <lineage>
        <taxon>Eukaryota</taxon>
        <taxon>Metazoa</taxon>
        <taxon>Ecdysozoa</taxon>
        <taxon>Arthropoda</taxon>
        <taxon>Chelicerata</taxon>
        <taxon>Arachnida</taxon>
        <taxon>Acari</taxon>
        <taxon>Parasitiformes</taxon>
        <taxon>Ixodida</taxon>
        <taxon>Ixodoidea</taxon>
        <taxon>Ixodidae</taxon>
        <taxon>Ixodinae</taxon>
        <taxon>Ixodes</taxon>
    </lineage>
</organism>